<proteinExistence type="predicted"/>
<dbReference type="Proteomes" id="UP000325440">
    <property type="component" value="Unassembled WGS sequence"/>
</dbReference>
<organism evidence="1 2">
    <name type="scientific">Cinara cedri</name>
    <dbReference type="NCBI Taxonomy" id="506608"/>
    <lineage>
        <taxon>Eukaryota</taxon>
        <taxon>Metazoa</taxon>
        <taxon>Ecdysozoa</taxon>
        <taxon>Arthropoda</taxon>
        <taxon>Hexapoda</taxon>
        <taxon>Insecta</taxon>
        <taxon>Pterygota</taxon>
        <taxon>Neoptera</taxon>
        <taxon>Paraneoptera</taxon>
        <taxon>Hemiptera</taxon>
        <taxon>Sternorrhyncha</taxon>
        <taxon>Aphidomorpha</taxon>
        <taxon>Aphidoidea</taxon>
        <taxon>Aphididae</taxon>
        <taxon>Lachninae</taxon>
        <taxon>Cinara</taxon>
    </lineage>
</organism>
<evidence type="ECO:0000313" key="2">
    <source>
        <dbReference type="Proteomes" id="UP000325440"/>
    </source>
</evidence>
<evidence type="ECO:0000313" key="1">
    <source>
        <dbReference type="EMBL" id="VVC27026.1"/>
    </source>
</evidence>
<protein>
    <submittedName>
        <fullName evidence="1">Uncharacterized protein</fullName>
    </submittedName>
</protein>
<sequence length="113" mass="12974">MCLFIVPDPIDFVLVDDEDKIINVPVNERPTTNVTLSGVRLNSIIYMDNLNFKYKSLCQNNKIYIQYQNRKNLILAIATKLGSMSASTRQIYNTKKLEFFLEQHLLTADGTTL</sequence>
<dbReference type="EMBL" id="CABPRJ010000057">
    <property type="protein sequence ID" value="VVC27026.1"/>
    <property type="molecule type" value="Genomic_DNA"/>
</dbReference>
<reference evidence="1 2" key="1">
    <citation type="submission" date="2019-08" db="EMBL/GenBank/DDBJ databases">
        <authorList>
            <person name="Alioto T."/>
            <person name="Alioto T."/>
            <person name="Gomez Garrido J."/>
        </authorList>
    </citation>
    <scope>NUCLEOTIDE SEQUENCE [LARGE SCALE GENOMIC DNA]</scope>
</reference>
<accession>A0A5E4M6W4</accession>
<gene>
    <name evidence="1" type="ORF">CINCED_3A016195</name>
</gene>
<name>A0A5E4M6W4_9HEMI</name>
<keyword evidence="2" id="KW-1185">Reference proteome</keyword>
<dbReference type="AlphaFoldDB" id="A0A5E4M6W4"/>